<dbReference type="PANTHER" id="PTHR45947:SF3">
    <property type="entry name" value="SULFOQUINOVOSYL TRANSFERASE SQD2"/>
    <property type="match status" value="1"/>
</dbReference>
<accession>A0A918H2P9</accession>
<keyword evidence="2" id="KW-1185">Reference proteome</keyword>
<dbReference type="Gene3D" id="3.40.50.2000">
    <property type="entry name" value="Glycogen Phosphorylase B"/>
    <property type="match status" value="1"/>
</dbReference>
<dbReference type="PANTHER" id="PTHR45947">
    <property type="entry name" value="SULFOQUINOVOSYL TRANSFERASE SQD2"/>
    <property type="match status" value="1"/>
</dbReference>
<gene>
    <name evidence="1" type="ORF">GCM10010226_05110</name>
</gene>
<dbReference type="GO" id="GO:0016758">
    <property type="term" value="F:hexosyltransferase activity"/>
    <property type="evidence" value="ECO:0007669"/>
    <property type="project" value="TreeGrafter"/>
</dbReference>
<evidence type="ECO:0000313" key="1">
    <source>
        <dbReference type="EMBL" id="GGT31926.1"/>
    </source>
</evidence>
<dbReference type="AlphaFoldDB" id="A0A918H2P9"/>
<dbReference type="CDD" id="cd03801">
    <property type="entry name" value="GT4_PimA-like"/>
    <property type="match status" value="1"/>
</dbReference>
<reference evidence="1" key="1">
    <citation type="journal article" date="2014" name="Int. J. Syst. Evol. Microbiol.">
        <title>Complete genome sequence of Corynebacterium casei LMG S-19264T (=DSM 44701T), isolated from a smear-ripened cheese.</title>
        <authorList>
            <consortium name="US DOE Joint Genome Institute (JGI-PGF)"/>
            <person name="Walter F."/>
            <person name="Albersmeier A."/>
            <person name="Kalinowski J."/>
            <person name="Ruckert C."/>
        </authorList>
    </citation>
    <scope>NUCLEOTIDE SEQUENCE</scope>
    <source>
        <strain evidence="1">JCM 4125</strain>
    </source>
</reference>
<name>A0A918H2P9_9ACTN</name>
<dbReference type="SUPFAM" id="SSF53756">
    <property type="entry name" value="UDP-Glycosyltransferase/glycogen phosphorylase"/>
    <property type="match status" value="1"/>
</dbReference>
<sequence length="352" mass="38057">MRIALISNKTPDYQSGGIERFLHEMIEALTESEIEVESHLCAPGSHGTAPYPLQGYDGAIFAGSAPMYLSCGDTLHDLARSLSCPKILAMVFPFGEVEFYLGRRTAARCAREVARLGSLVQSVVVPSGYARGDFASWCPNLVPPVVIPHGGGRSGRQDARSARHAFRLVSVARAGPLAVHKNMDAVAGAMAAVRRIRPRAELLLMGRGTHGAEFSSAGVRHLGAVSEESRIDLVRSARAMVLPSAIESFGLSVVESLGLGTPVVALNATAVPELVRHERNGLLIDPVRHARFVDGERIPWLRPDEASLVDSLLRVLSPDLPWEDMSGAAVLTAREFSWNRTAERYLRLLRGA</sequence>
<dbReference type="Pfam" id="PF13692">
    <property type="entry name" value="Glyco_trans_1_4"/>
    <property type="match status" value="1"/>
</dbReference>
<dbReference type="RefSeq" id="WP_189706950.1">
    <property type="nucleotide sequence ID" value="NZ_BMSA01000001.1"/>
</dbReference>
<dbReference type="EMBL" id="BMSA01000001">
    <property type="protein sequence ID" value="GGT31926.1"/>
    <property type="molecule type" value="Genomic_DNA"/>
</dbReference>
<dbReference type="InterPro" id="IPR050194">
    <property type="entry name" value="Glycosyltransferase_grp1"/>
</dbReference>
<reference evidence="1" key="2">
    <citation type="submission" date="2020-09" db="EMBL/GenBank/DDBJ databases">
        <authorList>
            <person name="Sun Q."/>
            <person name="Ohkuma M."/>
        </authorList>
    </citation>
    <scope>NUCLEOTIDE SEQUENCE</scope>
    <source>
        <strain evidence="1">JCM 4125</strain>
    </source>
</reference>
<protein>
    <recommendedName>
        <fullName evidence="3">Glycosyltransferase</fullName>
    </recommendedName>
</protein>
<comment type="caution">
    <text evidence="1">The sequence shown here is derived from an EMBL/GenBank/DDBJ whole genome shotgun (WGS) entry which is preliminary data.</text>
</comment>
<evidence type="ECO:0000313" key="2">
    <source>
        <dbReference type="Proteomes" id="UP000646776"/>
    </source>
</evidence>
<evidence type="ECO:0008006" key="3">
    <source>
        <dbReference type="Google" id="ProtNLM"/>
    </source>
</evidence>
<organism evidence="1 2">
    <name type="scientific">Streptomyces phaeofaciens</name>
    <dbReference type="NCBI Taxonomy" id="68254"/>
    <lineage>
        <taxon>Bacteria</taxon>
        <taxon>Bacillati</taxon>
        <taxon>Actinomycetota</taxon>
        <taxon>Actinomycetes</taxon>
        <taxon>Kitasatosporales</taxon>
        <taxon>Streptomycetaceae</taxon>
        <taxon>Streptomyces</taxon>
    </lineage>
</organism>
<dbReference type="Proteomes" id="UP000646776">
    <property type="component" value="Unassembled WGS sequence"/>
</dbReference>
<proteinExistence type="predicted"/>